<evidence type="ECO:0000313" key="3">
    <source>
        <dbReference type="Proteomes" id="UP001152320"/>
    </source>
</evidence>
<feature type="region of interest" description="Disordered" evidence="1">
    <location>
        <begin position="16"/>
        <end position="53"/>
    </location>
</feature>
<dbReference type="OrthoDB" id="10679605at2759"/>
<evidence type="ECO:0000256" key="1">
    <source>
        <dbReference type="SAM" id="MobiDB-lite"/>
    </source>
</evidence>
<accession>A0A9Q1BSY9</accession>
<dbReference type="EMBL" id="JAIZAY010000012">
    <property type="protein sequence ID" value="KAJ8032108.1"/>
    <property type="molecule type" value="Genomic_DNA"/>
</dbReference>
<dbReference type="Proteomes" id="UP001152320">
    <property type="component" value="Chromosome 12"/>
</dbReference>
<evidence type="ECO:0000313" key="2">
    <source>
        <dbReference type="EMBL" id="KAJ8032108.1"/>
    </source>
</evidence>
<organism evidence="2 3">
    <name type="scientific">Holothuria leucospilota</name>
    <name type="common">Black long sea cucumber</name>
    <name type="synonym">Mertensiothuria leucospilota</name>
    <dbReference type="NCBI Taxonomy" id="206669"/>
    <lineage>
        <taxon>Eukaryota</taxon>
        <taxon>Metazoa</taxon>
        <taxon>Echinodermata</taxon>
        <taxon>Eleutherozoa</taxon>
        <taxon>Echinozoa</taxon>
        <taxon>Holothuroidea</taxon>
        <taxon>Aspidochirotacea</taxon>
        <taxon>Aspidochirotida</taxon>
        <taxon>Holothuriidae</taxon>
        <taxon>Holothuria</taxon>
    </lineage>
</organism>
<proteinExistence type="predicted"/>
<evidence type="ECO:0008006" key="4">
    <source>
        <dbReference type="Google" id="ProtNLM"/>
    </source>
</evidence>
<protein>
    <recommendedName>
        <fullName evidence="4">BEN domain-containing protein</fullName>
    </recommendedName>
</protein>
<dbReference type="AlphaFoldDB" id="A0A9Q1BSY9"/>
<gene>
    <name evidence="2" type="ORF">HOLleu_25530</name>
</gene>
<keyword evidence="3" id="KW-1185">Reference proteome</keyword>
<name>A0A9Q1BSY9_HOLLE</name>
<sequence>MLYTTSLILHFSDLSKKRSHKTVGGSSSNKDLPRKKVCPPKAPSTLVQSSSKPGLSAQAVVPVALVRKEPPTKAKLPAKGGAIRVRQEGTLLSPHSPTPPPVFLSPVTTQQPQGSLNLPQTMPAAQPIQPAPSLLVYQTTPSVTSAPSQQGLNYMETPHSTNLLNYDLPTTHSQAMVNQVAYFSTLGALTEKVNVIEQTMVKLTEVLTKINGKPLKTSKVTTPIYVDNMDGSVQVGDENDKITLNKKEVDGAFSLSLTGKDFVLKMMSIAFTAEELAASNYSGGRTICGSEIKHKMALIDHWKFKAILASAECNFPGCTDGHMLKVLKDAVNNKCRKVDGKMKHM</sequence>
<reference evidence="2" key="1">
    <citation type="submission" date="2021-10" db="EMBL/GenBank/DDBJ databases">
        <title>Tropical sea cucumber genome reveals ecological adaptation and Cuvierian tubules defense mechanism.</title>
        <authorList>
            <person name="Chen T."/>
        </authorList>
    </citation>
    <scope>NUCLEOTIDE SEQUENCE</scope>
    <source>
        <strain evidence="2">Nanhai2018</strain>
        <tissue evidence="2">Muscle</tissue>
    </source>
</reference>
<comment type="caution">
    <text evidence="2">The sequence shown here is derived from an EMBL/GenBank/DDBJ whole genome shotgun (WGS) entry which is preliminary data.</text>
</comment>